<evidence type="ECO:0000313" key="4">
    <source>
        <dbReference type="EMBL" id="PZD71969.1"/>
    </source>
</evidence>
<dbReference type="Gene3D" id="1.25.40.10">
    <property type="entry name" value="Tetratricopeptide repeat domain"/>
    <property type="match status" value="1"/>
</dbReference>
<feature type="repeat" description="TPR" evidence="3">
    <location>
        <begin position="108"/>
        <end position="141"/>
    </location>
</feature>
<dbReference type="AlphaFoldDB" id="A0A2W1JDX1"/>
<dbReference type="OrthoDB" id="9815010at2"/>
<keyword evidence="2 3" id="KW-0802">TPR repeat</keyword>
<dbReference type="PROSITE" id="PS50005">
    <property type="entry name" value="TPR"/>
    <property type="match status" value="1"/>
</dbReference>
<gene>
    <name evidence="4" type="ORF">C1752_04304</name>
</gene>
<protein>
    <submittedName>
        <fullName evidence="4">Uncharacterized protein</fullName>
    </submittedName>
</protein>
<accession>A0A2W1JDX1</accession>
<dbReference type="PANTHER" id="PTHR44858:SF1">
    <property type="entry name" value="UDP-N-ACETYLGLUCOSAMINE--PEPTIDE N-ACETYLGLUCOSAMINYLTRANSFERASE SPINDLY-RELATED"/>
    <property type="match status" value="1"/>
</dbReference>
<dbReference type="Proteomes" id="UP000248857">
    <property type="component" value="Unassembled WGS sequence"/>
</dbReference>
<comment type="caution">
    <text evidence="4">The sequence shown here is derived from an EMBL/GenBank/DDBJ whole genome shotgun (WGS) entry which is preliminary data.</text>
</comment>
<reference evidence="4 5" key="1">
    <citation type="journal article" date="2018" name="Sci. Rep.">
        <title>A novel species of the marine cyanobacterium Acaryochloris with a unique pigment content and lifestyle.</title>
        <authorList>
            <person name="Partensky F."/>
            <person name="Six C."/>
            <person name="Ratin M."/>
            <person name="Garczarek L."/>
            <person name="Vaulot D."/>
            <person name="Probert I."/>
            <person name="Calteau A."/>
            <person name="Gourvil P."/>
            <person name="Marie D."/>
            <person name="Grebert T."/>
            <person name="Bouchier C."/>
            <person name="Le Panse S."/>
            <person name="Gachenot M."/>
            <person name="Rodriguez F."/>
            <person name="Garrido J.L."/>
        </authorList>
    </citation>
    <scope>NUCLEOTIDE SEQUENCE [LARGE SCALE GENOMIC DNA]</scope>
    <source>
        <strain evidence="4 5">RCC1774</strain>
    </source>
</reference>
<dbReference type="InterPro" id="IPR019734">
    <property type="entry name" value="TPR_rpt"/>
</dbReference>
<evidence type="ECO:0000256" key="2">
    <source>
        <dbReference type="ARBA" id="ARBA00022803"/>
    </source>
</evidence>
<dbReference type="SUPFAM" id="SSF48452">
    <property type="entry name" value="TPR-like"/>
    <property type="match status" value="1"/>
</dbReference>
<proteinExistence type="predicted"/>
<dbReference type="PROSITE" id="PS50293">
    <property type="entry name" value="TPR_REGION"/>
    <property type="match status" value="1"/>
</dbReference>
<dbReference type="PANTHER" id="PTHR44858">
    <property type="entry name" value="TETRATRICOPEPTIDE REPEAT PROTEIN 6"/>
    <property type="match status" value="1"/>
</dbReference>
<dbReference type="Pfam" id="PF13432">
    <property type="entry name" value="TPR_16"/>
    <property type="match status" value="1"/>
</dbReference>
<dbReference type="Pfam" id="PF00515">
    <property type="entry name" value="TPR_1"/>
    <property type="match status" value="1"/>
</dbReference>
<keyword evidence="5" id="KW-1185">Reference proteome</keyword>
<evidence type="ECO:0000256" key="3">
    <source>
        <dbReference type="PROSITE-ProRule" id="PRU00339"/>
    </source>
</evidence>
<sequence length="155" mass="17715">MDNATTSRLLENLKNSDPQVRDQATHELWESWFWQKGLSGLKRLQRSQDLLDAGKLEAAKSILNDLIERQPDFAEAWNRRAVLHYTQKNFDQARQDCEAVLNLVPFHFGALHGMGLCYASLGKYREAIHAFKAALDVQPHALINQKLLLECSTKL</sequence>
<evidence type="ECO:0000313" key="5">
    <source>
        <dbReference type="Proteomes" id="UP000248857"/>
    </source>
</evidence>
<dbReference type="InterPro" id="IPR050498">
    <property type="entry name" value="Ycf3"/>
</dbReference>
<dbReference type="SMART" id="SM00028">
    <property type="entry name" value="TPR"/>
    <property type="match status" value="2"/>
</dbReference>
<dbReference type="EMBL" id="PQWO01000013">
    <property type="protein sequence ID" value="PZD71969.1"/>
    <property type="molecule type" value="Genomic_DNA"/>
</dbReference>
<keyword evidence="1" id="KW-0677">Repeat</keyword>
<organism evidence="4 5">
    <name type="scientific">Acaryochloris thomasi RCC1774</name>
    <dbReference type="NCBI Taxonomy" id="1764569"/>
    <lineage>
        <taxon>Bacteria</taxon>
        <taxon>Bacillati</taxon>
        <taxon>Cyanobacteriota</taxon>
        <taxon>Cyanophyceae</taxon>
        <taxon>Acaryochloridales</taxon>
        <taxon>Acaryochloridaceae</taxon>
        <taxon>Acaryochloris</taxon>
        <taxon>Acaryochloris thomasi</taxon>
    </lineage>
</organism>
<name>A0A2W1JDX1_9CYAN</name>
<dbReference type="InterPro" id="IPR011990">
    <property type="entry name" value="TPR-like_helical_dom_sf"/>
</dbReference>
<evidence type="ECO:0000256" key="1">
    <source>
        <dbReference type="ARBA" id="ARBA00022737"/>
    </source>
</evidence>
<dbReference type="RefSeq" id="WP_110987543.1">
    <property type="nucleotide sequence ID" value="NZ_CAWNWM010000013.1"/>
</dbReference>